<accession>A0AAV8YLT8</accession>
<evidence type="ECO:0000256" key="6">
    <source>
        <dbReference type="ARBA" id="ARBA00022723"/>
    </source>
</evidence>
<dbReference type="AlphaFoldDB" id="A0AAV8YLT8"/>
<dbReference type="GO" id="GO:0005759">
    <property type="term" value="C:mitochondrial matrix"/>
    <property type="evidence" value="ECO:0007669"/>
    <property type="project" value="UniProtKB-SubCell"/>
</dbReference>
<dbReference type="GO" id="GO:0006397">
    <property type="term" value="P:mRNA processing"/>
    <property type="evidence" value="ECO:0007669"/>
    <property type="project" value="UniProtKB-KW"/>
</dbReference>
<dbReference type="GO" id="GO:0046872">
    <property type="term" value="F:metal ion binding"/>
    <property type="evidence" value="ECO:0007669"/>
    <property type="project" value="UniProtKB-KW"/>
</dbReference>
<evidence type="ECO:0000256" key="1">
    <source>
        <dbReference type="ARBA" id="ARBA00001946"/>
    </source>
</evidence>
<evidence type="ECO:0000256" key="7">
    <source>
        <dbReference type="ARBA" id="ARBA00022801"/>
    </source>
</evidence>
<evidence type="ECO:0000259" key="14">
    <source>
        <dbReference type="Pfam" id="PF03372"/>
    </source>
</evidence>
<evidence type="ECO:0000256" key="11">
    <source>
        <dbReference type="ARBA" id="ARBA00023128"/>
    </source>
</evidence>
<keyword evidence="5" id="KW-0540">Nuclease</keyword>
<evidence type="ECO:0000259" key="15">
    <source>
        <dbReference type="Pfam" id="PF21171"/>
    </source>
</evidence>
<dbReference type="PANTHER" id="PTHR12121:SF37">
    <property type="entry name" value="2',5'-PHOSPHODIESTERASE 12"/>
    <property type="match status" value="1"/>
</dbReference>
<dbReference type="GO" id="GO:0004535">
    <property type="term" value="F:poly(A)-specific ribonuclease activity"/>
    <property type="evidence" value="ECO:0007669"/>
    <property type="project" value="UniProtKB-ARBA"/>
</dbReference>
<protein>
    <recommendedName>
        <fullName evidence="12">2',5'-phosphodiesterase 12</fullName>
    </recommendedName>
    <alternativeName>
        <fullName evidence="13">Mitochondrial deadenylase</fullName>
    </alternativeName>
</protein>
<comment type="cofactor">
    <cofactor evidence="1">
        <name>Mg(2+)</name>
        <dbReference type="ChEBI" id="CHEBI:18420"/>
    </cofactor>
</comment>
<sequence length="580" mass="65982">MKCYLNFGGLLSNLVPLVCSRSVYKYTFKMDKAYLRRLGDDEQFQISFQYVNEEQKVNRQFNFNRKLAETAESFLSRISTNVEKVIKKKNKRKANEGENSSGVTTLLYLDNEEVPRETTCDKIFQTGHSVVLKVLDREYNVVINSPWVDAIALPVSILANFPVYPAKFEAVFTDKDLPVFTWSKSREKNDWTTVGSGYIFTPSNEDIGCYLKLRCLPRNHLSEGPAVETVSESPVEAGPGQCPFEIRHQFTQKKAEGKEFRVVTYNILADLYCDSDYTREVLHPYCPAYALKIDYRKQLILKEVIGYNADLICLQEVDRKVYSHDLAPTLAHLGYDGDFTMKGGDVAEGLAFFFDRTRFRRLQSDCVIFSERLNVDPQFSDIWEKISANAKLAERILGRKTTLQVNVVESLEHDEALVVANTHFYFHPDADHIRLLHGGAAITYLENFVGELRKKIGKRVSLVFCGDFNSVPECGVYKLYTTGQVPKDCVDYSSNAEEAVRDVEFRQGFRLASACGTPAYTNYTVGFADCLDYIYYETSNLEVTQAVPLPSHEEVTRHTALPSVVFPSDHIALISDLKWL</sequence>
<evidence type="ECO:0000256" key="12">
    <source>
        <dbReference type="ARBA" id="ARBA00072755"/>
    </source>
</evidence>
<keyword evidence="8" id="KW-0269">Exonuclease</keyword>
<evidence type="ECO:0000256" key="4">
    <source>
        <dbReference type="ARBA" id="ARBA00022664"/>
    </source>
</evidence>
<dbReference type="InterPro" id="IPR036691">
    <property type="entry name" value="Endo/exonu/phosph_ase_sf"/>
</dbReference>
<feature type="domain" description="2',5'-phosphodiesterase 12-like N-terminal" evidence="15">
    <location>
        <begin position="148"/>
        <end position="236"/>
    </location>
</feature>
<dbReference type="SUPFAM" id="SSF56219">
    <property type="entry name" value="DNase I-like"/>
    <property type="match status" value="1"/>
</dbReference>
<gene>
    <name evidence="16" type="ORF">NQ318_019849</name>
</gene>
<keyword evidence="17" id="KW-1185">Reference proteome</keyword>
<dbReference type="PANTHER" id="PTHR12121">
    <property type="entry name" value="CARBON CATABOLITE REPRESSOR PROTEIN 4"/>
    <property type="match status" value="1"/>
</dbReference>
<keyword evidence="10" id="KW-0809">Transit peptide</keyword>
<dbReference type="InterPro" id="IPR005135">
    <property type="entry name" value="Endo/exonuclease/phosphatase"/>
</dbReference>
<dbReference type="Pfam" id="PF21171">
    <property type="entry name" value="PDE12-like_N"/>
    <property type="match status" value="1"/>
</dbReference>
<dbReference type="InterPro" id="IPR048821">
    <property type="entry name" value="PDE12-like_N"/>
</dbReference>
<evidence type="ECO:0000256" key="3">
    <source>
        <dbReference type="ARBA" id="ARBA00022553"/>
    </source>
</evidence>
<proteinExistence type="predicted"/>
<keyword evidence="7" id="KW-0378">Hydrolase</keyword>
<evidence type="ECO:0000256" key="9">
    <source>
        <dbReference type="ARBA" id="ARBA00022842"/>
    </source>
</evidence>
<evidence type="ECO:0000256" key="13">
    <source>
        <dbReference type="ARBA" id="ARBA00083541"/>
    </source>
</evidence>
<keyword evidence="4" id="KW-0507">mRNA processing</keyword>
<organism evidence="16 17">
    <name type="scientific">Aromia moschata</name>
    <dbReference type="NCBI Taxonomy" id="1265417"/>
    <lineage>
        <taxon>Eukaryota</taxon>
        <taxon>Metazoa</taxon>
        <taxon>Ecdysozoa</taxon>
        <taxon>Arthropoda</taxon>
        <taxon>Hexapoda</taxon>
        <taxon>Insecta</taxon>
        <taxon>Pterygota</taxon>
        <taxon>Neoptera</taxon>
        <taxon>Endopterygota</taxon>
        <taxon>Coleoptera</taxon>
        <taxon>Polyphaga</taxon>
        <taxon>Cucujiformia</taxon>
        <taxon>Chrysomeloidea</taxon>
        <taxon>Cerambycidae</taxon>
        <taxon>Cerambycinae</taxon>
        <taxon>Callichromatini</taxon>
        <taxon>Aromia</taxon>
    </lineage>
</organism>
<dbReference type="InterPro" id="IPR050410">
    <property type="entry name" value="CCR4/nocturin_mRNA_transcr"/>
</dbReference>
<evidence type="ECO:0000256" key="10">
    <source>
        <dbReference type="ARBA" id="ARBA00022946"/>
    </source>
</evidence>
<dbReference type="GO" id="GO:0000288">
    <property type="term" value="P:nuclear-transcribed mRNA catabolic process, deadenylation-dependent decay"/>
    <property type="evidence" value="ECO:0007669"/>
    <property type="project" value="TreeGrafter"/>
</dbReference>
<keyword evidence="3" id="KW-0597">Phosphoprotein</keyword>
<evidence type="ECO:0000313" key="16">
    <source>
        <dbReference type="EMBL" id="KAJ8951873.1"/>
    </source>
</evidence>
<evidence type="ECO:0000313" key="17">
    <source>
        <dbReference type="Proteomes" id="UP001162162"/>
    </source>
</evidence>
<feature type="domain" description="Endonuclease/exonuclease/phosphatase" evidence="14">
    <location>
        <begin position="263"/>
        <end position="570"/>
    </location>
</feature>
<keyword evidence="9" id="KW-0460">Magnesium</keyword>
<evidence type="ECO:0000256" key="8">
    <source>
        <dbReference type="ARBA" id="ARBA00022839"/>
    </source>
</evidence>
<keyword evidence="6" id="KW-0479">Metal-binding</keyword>
<evidence type="ECO:0000256" key="2">
    <source>
        <dbReference type="ARBA" id="ARBA00004305"/>
    </source>
</evidence>
<keyword evidence="11" id="KW-0496">Mitochondrion</keyword>
<comment type="caution">
    <text evidence="16">The sequence shown here is derived from an EMBL/GenBank/DDBJ whole genome shotgun (WGS) entry which is preliminary data.</text>
</comment>
<dbReference type="Pfam" id="PF03372">
    <property type="entry name" value="Exo_endo_phos"/>
    <property type="match status" value="1"/>
</dbReference>
<name>A0AAV8YLT8_9CUCU</name>
<dbReference type="Gene3D" id="3.60.10.10">
    <property type="entry name" value="Endonuclease/exonuclease/phosphatase"/>
    <property type="match status" value="1"/>
</dbReference>
<comment type="subcellular location">
    <subcellularLocation>
        <location evidence="2">Mitochondrion matrix</location>
    </subcellularLocation>
</comment>
<dbReference type="EMBL" id="JAPWTK010000078">
    <property type="protein sequence ID" value="KAJ8951873.1"/>
    <property type="molecule type" value="Genomic_DNA"/>
</dbReference>
<dbReference type="Proteomes" id="UP001162162">
    <property type="component" value="Unassembled WGS sequence"/>
</dbReference>
<reference evidence="16" key="1">
    <citation type="journal article" date="2023" name="Insect Mol. Biol.">
        <title>Genome sequencing provides insights into the evolution of gene families encoding plant cell wall-degrading enzymes in longhorned beetles.</title>
        <authorList>
            <person name="Shin N.R."/>
            <person name="Okamura Y."/>
            <person name="Kirsch R."/>
            <person name="Pauchet Y."/>
        </authorList>
    </citation>
    <scope>NUCLEOTIDE SEQUENCE</scope>
    <source>
        <strain evidence="16">AMC_N1</strain>
    </source>
</reference>
<dbReference type="FunFam" id="3.60.10.10:FF:000018">
    <property type="entry name" value="2',5'-phosphodiesterase 12"/>
    <property type="match status" value="1"/>
</dbReference>
<evidence type="ECO:0000256" key="5">
    <source>
        <dbReference type="ARBA" id="ARBA00022722"/>
    </source>
</evidence>